<dbReference type="EMBL" id="UYWY01001479">
    <property type="protein sequence ID" value="VDM26817.1"/>
    <property type="molecule type" value="Genomic_DNA"/>
</dbReference>
<name>A0A0B2UZ04_TOXCA</name>
<evidence type="ECO:0000313" key="2">
    <source>
        <dbReference type="EMBL" id="VDM26817.1"/>
    </source>
</evidence>
<keyword evidence="3" id="KW-1185">Reference proteome</keyword>
<protein>
    <submittedName>
        <fullName evidence="1">Uncharacterized protein</fullName>
    </submittedName>
</protein>
<sequence>MQFHQSSKAGELYSVFIPQETLVHQGVELRNRQRVGLRDRRLQRLQVRILPQSQLSATKPGKMRLVLSGRCRSQRSYPRQEGGVRDAWKCYDRKDDLGKEVAVPVDVGLPAIR</sequence>
<evidence type="ECO:0000313" key="1">
    <source>
        <dbReference type="EMBL" id="KHN74449.1"/>
    </source>
</evidence>
<proteinExistence type="predicted"/>
<organism evidence="1 3">
    <name type="scientific">Toxocara canis</name>
    <name type="common">Canine roundworm</name>
    <dbReference type="NCBI Taxonomy" id="6265"/>
    <lineage>
        <taxon>Eukaryota</taxon>
        <taxon>Metazoa</taxon>
        <taxon>Ecdysozoa</taxon>
        <taxon>Nematoda</taxon>
        <taxon>Chromadorea</taxon>
        <taxon>Rhabditida</taxon>
        <taxon>Spirurina</taxon>
        <taxon>Ascaridomorpha</taxon>
        <taxon>Ascaridoidea</taxon>
        <taxon>Toxocaridae</taxon>
        <taxon>Toxocara</taxon>
    </lineage>
</organism>
<evidence type="ECO:0000313" key="3">
    <source>
        <dbReference type="Proteomes" id="UP000031036"/>
    </source>
</evidence>
<dbReference type="AlphaFoldDB" id="A0A0B2UZ04"/>
<gene>
    <name evidence="1" type="ORF">Tcan_04090</name>
    <name evidence="2" type="ORF">TCNE_LOCUS1776</name>
</gene>
<dbReference type="EMBL" id="JPKZ01002908">
    <property type="protein sequence ID" value="KHN74449.1"/>
    <property type="molecule type" value="Genomic_DNA"/>
</dbReference>
<dbReference type="Proteomes" id="UP000031036">
    <property type="component" value="Unassembled WGS sequence"/>
</dbReference>
<reference evidence="1 3" key="1">
    <citation type="submission" date="2014-11" db="EMBL/GenBank/DDBJ databases">
        <title>Genetic blueprint of the zoonotic pathogen Toxocara canis.</title>
        <authorList>
            <person name="Zhu X.-Q."/>
            <person name="Korhonen P.K."/>
            <person name="Cai H."/>
            <person name="Young N.D."/>
            <person name="Nejsum P."/>
            <person name="von Samson-Himmelstjerna G."/>
            <person name="Boag P.R."/>
            <person name="Tan P."/>
            <person name="Li Q."/>
            <person name="Min J."/>
            <person name="Yang Y."/>
            <person name="Wang X."/>
            <person name="Fang X."/>
            <person name="Hall R.S."/>
            <person name="Hofmann A."/>
            <person name="Sternberg P.W."/>
            <person name="Jex A.R."/>
            <person name="Gasser R.B."/>
        </authorList>
    </citation>
    <scope>NUCLEOTIDE SEQUENCE [LARGE SCALE GENOMIC DNA]</scope>
    <source>
        <strain evidence="1">PN_DK_2014</strain>
    </source>
</reference>
<reference evidence="2" key="2">
    <citation type="submission" date="2018-11" db="EMBL/GenBank/DDBJ databases">
        <authorList>
            <consortium name="Pathogen Informatics"/>
        </authorList>
    </citation>
    <scope>NUCLEOTIDE SEQUENCE [LARGE SCALE GENOMIC DNA]</scope>
</reference>
<accession>A0A0B2UZ04</accession>